<dbReference type="EMBL" id="JADIKL010000013">
    <property type="protein sequence ID" value="MFK2932458.1"/>
    <property type="molecule type" value="Genomic_DNA"/>
</dbReference>
<dbReference type="RefSeq" id="WP_404542096.1">
    <property type="nucleotide sequence ID" value="NZ_JADIKL010000013.1"/>
</dbReference>
<organism evidence="1 2">
    <name type="scientific">Dyella agri</name>
    <dbReference type="NCBI Taxonomy" id="1926869"/>
    <lineage>
        <taxon>Bacteria</taxon>
        <taxon>Pseudomonadati</taxon>
        <taxon>Pseudomonadota</taxon>
        <taxon>Gammaproteobacteria</taxon>
        <taxon>Lysobacterales</taxon>
        <taxon>Rhodanobacteraceae</taxon>
        <taxon>Dyella</taxon>
    </lineage>
</organism>
<protein>
    <recommendedName>
        <fullName evidence="3">HDOD domain-containing protein</fullName>
    </recommendedName>
</protein>
<proteinExistence type="predicted"/>
<evidence type="ECO:0000313" key="1">
    <source>
        <dbReference type="EMBL" id="MFK2932458.1"/>
    </source>
</evidence>
<evidence type="ECO:0000313" key="2">
    <source>
        <dbReference type="Proteomes" id="UP001620397"/>
    </source>
</evidence>
<evidence type="ECO:0008006" key="3">
    <source>
        <dbReference type="Google" id="ProtNLM"/>
    </source>
</evidence>
<gene>
    <name evidence="1" type="ORF">ISP14_16865</name>
</gene>
<dbReference type="Proteomes" id="UP001620397">
    <property type="component" value="Unassembled WGS sequence"/>
</dbReference>
<name>A0ABW8KNN1_9GAMM</name>
<accession>A0ABW8KNN1</accession>
<comment type="caution">
    <text evidence="1">The sequence shown here is derived from an EMBL/GenBank/DDBJ whole genome shotgun (WGS) entry which is preliminary data.</text>
</comment>
<keyword evidence="2" id="KW-1185">Reference proteome</keyword>
<sequence>MWKARLNRRELLESLLVDVVAKVERCDNIELDANSSLDDDQFLVFWRSNPVASNEFPVLLVVPDAKVVETLALLASTPQLPSPFSSFCRVVSEIDFRALATHKSSGRSEVLDGLVGMSLAEVAILSNGNLRVSDIGPAACRRSLSFTFGRSLFACATHFLPISVEGWYRVQQVVNPFANIGLMRDVGAASTMMFGVAAEVFSGLPPTTVMSSVCYEILEFGEPSEDVWANLKSPVGESPSLKTLNAYAREERGSYLQAALASMEIARARPTDEEVAFCALLASRIAPGSFEHMNLLASFPDKRVALWYGFFAALQRRSQALRSYGGIGLRVRRDLLKAVKFSEIPSSDISLNELLVISRQGIDMMSKRLGHSNEIVVELCPTLEASFRFALKQEKAAEYSGGEDSQRRISFPNDVSDDPSSVVVDKLDTARQLLAEISIVLKGVGYSEEKGVRASKGRNTPKRSR</sequence>
<reference evidence="1 2" key="1">
    <citation type="submission" date="2020-10" db="EMBL/GenBank/DDBJ databases">
        <title>Phylogeny of dyella-like bacteria.</title>
        <authorList>
            <person name="Fu J."/>
        </authorList>
    </citation>
    <scope>NUCLEOTIDE SEQUENCE [LARGE SCALE GENOMIC DNA]</scope>
    <source>
        <strain evidence="1 2">DKC-1</strain>
    </source>
</reference>